<reference evidence="2" key="1">
    <citation type="submission" date="2018-04" db="EMBL/GenBank/DDBJ databases">
        <authorList>
            <person name="Cornet L."/>
        </authorList>
    </citation>
    <scope>NUCLEOTIDE SEQUENCE [LARGE SCALE GENOMIC DNA]</scope>
</reference>
<dbReference type="Gene3D" id="2.40.50.140">
    <property type="entry name" value="Nucleic acid-binding proteins"/>
    <property type="match status" value="1"/>
</dbReference>
<accession>A0A2W4W0Q2</accession>
<dbReference type="InterPro" id="IPR012340">
    <property type="entry name" value="NA-bd_OB-fold"/>
</dbReference>
<dbReference type="SUPFAM" id="SSF50249">
    <property type="entry name" value="Nucleic acid-binding proteins"/>
    <property type="match status" value="1"/>
</dbReference>
<evidence type="ECO:0000313" key="2">
    <source>
        <dbReference type="Proteomes" id="UP000249081"/>
    </source>
</evidence>
<organism evidence="1 2">
    <name type="scientific">Shackletoniella antarctica</name>
    <dbReference type="NCBI Taxonomy" id="268115"/>
    <lineage>
        <taxon>Bacteria</taxon>
        <taxon>Bacillati</taxon>
        <taxon>Cyanobacteriota</taxon>
        <taxon>Cyanophyceae</taxon>
        <taxon>Oculatellales</taxon>
        <taxon>Oculatellaceae</taxon>
        <taxon>Shackletoniella</taxon>
    </lineage>
</organism>
<evidence type="ECO:0000313" key="1">
    <source>
        <dbReference type="EMBL" id="PZO38126.1"/>
    </source>
</evidence>
<dbReference type="Proteomes" id="UP000249081">
    <property type="component" value="Unassembled WGS sequence"/>
</dbReference>
<protein>
    <recommendedName>
        <fullName evidence="3">DNA ligase (ATP)</fullName>
    </recommendedName>
</protein>
<evidence type="ECO:0008006" key="3">
    <source>
        <dbReference type="Google" id="ProtNLM"/>
    </source>
</evidence>
<dbReference type="EMBL" id="QBMN01000108">
    <property type="protein sequence ID" value="PZO38126.1"/>
    <property type="molecule type" value="Genomic_DNA"/>
</dbReference>
<gene>
    <name evidence="1" type="ORF">DCF17_15000</name>
</gene>
<dbReference type="AlphaFoldDB" id="A0A2W4W0Q2"/>
<sequence length="70" mass="8092">MQRIWDSLPSIAFRSAPHWVGKEVYPYTSFAASTPHKSGISVRFPRILRWRKDKPAAKNEALRAPFPRRG</sequence>
<proteinExistence type="predicted"/>
<name>A0A2W4W0Q2_9CYAN</name>
<reference evidence="1 2" key="2">
    <citation type="submission" date="2018-06" db="EMBL/GenBank/DDBJ databases">
        <title>Metagenomic assembly of (sub)arctic Cyanobacteria and their associated microbiome from non-axenic cultures.</title>
        <authorList>
            <person name="Baurain D."/>
        </authorList>
    </citation>
    <scope>NUCLEOTIDE SEQUENCE [LARGE SCALE GENOMIC DNA]</scope>
    <source>
        <strain evidence="1">ULC041bin1</strain>
    </source>
</reference>
<comment type="caution">
    <text evidence="1">The sequence shown here is derived from an EMBL/GenBank/DDBJ whole genome shotgun (WGS) entry which is preliminary data.</text>
</comment>